<evidence type="ECO:0000256" key="10">
    <source>
        <dbReference type="ARBA" id="ARBA00030775"/>
    </source>
</evidence>
<evidence type="ECO:0000256" key="7">
    <source>
        <dbReference type="ARBA" id="ARBA00022989"/>
    </source>
</evidence>
<dbReference type="SUPFAM" id="SSF54523">
    <property type="entry name" value="Pili subunits"/>
    <property type="match status" value="1"/>
</dbReference>
<keyword evidence="6 11" id="KW-0812">Transmembrane</keyword>
<dbReference type="InterPro" id="IPR045584">
    <property type="entry name" value="Pilin-like"/>
</dbReference>
<keyword evidence="8 11" id="KW-0472">Membrane</keyword>
<evidence type="ECO:0000256" key="2">
    <source>
        <dbReference type="ARBA" id="ARBA00021549"/>
    </source>
</evidence>
<evidence type="ECO:0000256" key="3">
    <source>
        <dbReference type="ARBA" id="ARBA00022475"/>
    </source>
</evidence>
<dbReference type="GO" id="GO:0005886">
    <property type="term" value="C:plasma membrane"/>
    <property type="evidence" value="ECO:0007669"/>
    <property type="project" value="UniProtKB-SubCell"/>
</dbReference>
<dbReference type="AlphaFoldDB" id="A0A495VBQ2"/>
<keyword evidence="14" id="KW-1185">Reference proteome</keyword>
<keyword evidence="3" id="KW-1003">Cell membrane</keyword>
<evidence type="ECO:0000256" key="4">
    <source>
        <dbReference type="ARBA" id="ARBA00022481"/>
    </source>
</evidence>
<evidence type="ECO:0000256" key="1">
    <source>
        <dbReference type="ARBA" id="ARBA00004377"/>
    </source>
</evidence>
<dbReference type="EMBL" id="RBXL01000001">
    <property type="protein sequence ID" value="RKT46772.1"/>
    <property type="molecule type" value="Genomic_DNA"/>
</dbReference>
<evidence type="ECO:0000313" key="13">
    <source>
        <dbReference type="EMBL" id="RKT46772.1"/>
    </source>
</evidence>
<evidence type="ECO:0000313" key="14">
    <source>
        <dbReference type="Proteomes" id="UP000274556"/>
    </source>
</evidence>
<organism evidence="13 14">
    <name type="scientific">Thiocapsa rosea</name>
    <dbReference type="NCBI Taxonomy" id="69360"/>
    <lineage>
        <taxon>Bacteria</taxon>
        <taxon>Pseudomonadati</taxon>
        <taxon>Pseudomonadota</taxon>
        <taxon>Gammaproteobacteria</taxon>
        <taxon>Chromatiales</taxon>
        <taxon>Chromatiaceae</taxon>
        <taxon>Thiocapsa</taxon>
    </lineage>
</organism>
<protein>
    <recommendedName>
        <fullName evidence="2">Type II secretion system protein H</fullName>
    </recommendedName>
    <alternativeName>
        <fullName evidence="10">General secretion pathway protein H</fullName>
    </alternativeName>
</protein>
<dbReference type="InterPro" id="IPR022346">
    <property type="entry name" value="T2SS_GspH"/>
</dbReference>
<keyword evidence="5" id="KW-0997">Cell inner membrane</keyword>
<feature type="transmembrane region" description="Helical" evidence="11">
    <location>
        <begin position="21"/>
        <end position="43"/>
    </location>
</feature>
<dbReference type="InterPro" id="IPR012902">
    <property type="entry name" value="N_methyl_site"/>
</dbReference>
<name>A0A495VBQ2_9GAMM</name>
<dbReference type="RefSeq" id="WP_211335117.1">
    <property type="nucleotide sequence ID" value="NZ_RBXL01000001.1"/>
</dbReference>
<dbReference type="GO" id="GO:0015627">
    <property type="term" value="C:type II protein secretion system complex"/>
    <property type="evidence" value="ECO:0007669"/>
    <property type="project" value="InterPro"/>
</dbReference>
<reference evidence="13 14" key="1">
    <citation type="submission" date="2018-10" db="EMBL/GenBank/DDBJ databases">
        <title>Genomic Encyclopedia of Archaeal and Bacterial Type Strains, Phase II (KMG-II): from individual species to whole genera.</title>
        <authorList>
            <person name="Goeker M."/>
        </authorList>
    </citation>
    <scope>NUCLEOTIDE SEQUENCE [LARGE SCALE GENOMIC DNA]</scope>
    <source>
        <strain evidence="13 14">DSM 235</strain>
    </source>
</reference>
<keyword evidence="4" id="KW-0488">Methylation</keyword>
<feature type="domain" description="General secretion pathway GspH" evidence="12">
    <location>
        <begin position="58"/>
        <end position="163"/>
    </location>
</feature>
<keyword evidence="7 11" id="KW-1133">Transmembrane helix</keyword>
<evidence type="ECO:0000256" key="6">
    <source>
        <dbReference type="ARBA" id="ARBA00022692"/>
    </source>
</evidence>
<comment type="similarity">
    <text evidence="9">Belongs to the GSP H family.</text>
</comment>
<comment type="caution">
    <text evidence="13">The sequence shown here is derived from an EMBL/GenBank/DDBJ whole genome shotgun (WGS) entry which is preliminary data.</text>
</comment>
<evidence type="ECO:0000259" key="12">
    <source>
        <dbReference type="Pfam" id="PF12019"/>
    </source>
</evidence>
<evidence type="ECO:0000256" key="5">
    <source>
        <dbReference type="ARBA" id="ARBA00022519"/>
    </source>
</evidence>
<evidence type="ECO:0000256" key="9">
    <source>
        <dbReference type="ARBA" id="ARBA00025772"/>
    </source>
</evidence>
<accession>A0A495VBQ2</accession>
<sequence>MRTRSSPFAARGMRTHPARTSGFTLLELMLVITIVAILAGIGVPSFTRFIADQRVHAAASDLQAAFWRARSEAIRLNRDVVLVPLIADDGWESGWKATSAAVPGVELIRRDPVTAVTLSTRQADVTYRSSGRLRGQTVSAAFEVASKSDAGAKKRCVRIEPSGQPTIRDGGC</sequence>
<dbReference type="Pfam" id="PF07963">
    <property type="entry name" value="N_methyl"/>
    <property type="match status" value="1"/>
</dbReference>
<dbReference type="GO" id="GO:0015628">
    <property type="term" value="P:protein secretion by the type II secretion system"/>
    <property type="evidence" value="ECO:0007669"/>
    <property type="project" value="InterPro"/>
</dbReference>
<evidence type="ECO:0000256" key="11">
    <source>
        <dbReference type="SAM" id="Phobius"/>
    </source>
</evidence>
<proteinExistence type="inferred from homology"/>
<dbReference type="PROSITE" id="PS00409">
    <property type="entry name" value="PROKAR_NTER_METHYL"/>
    <property type="match status" value="1"/>
</dbReference>
<dbReference type="NCBIfam" id="TIGR02532">
    <property type="entry name" value="IV_pilin_GFxxxE"/>
    <property type="match status" value="1"/>
</dbReference>
<comment type="subcellular location">
    <subcellularLocation>
        <location evidence="1">Cell inner membrane</location>
        <topology evidence="1">Single-pass membrane protein</topology>
    </subcellularLocation>
</comment>
<evidence type="ECO:0000256" key="8">
    <source>
        <dbReference type="ARBA" id="ARBA00023136"/>
    </source>
</evidence>
<dbReference type="Proteomes" id="UP000274556">
    <property type="component" value="Unassembled WGS sequence"/>
</dbReference>
<dbReference type="Gene3D" id="3.55.40.10">
    <property type="entry name" value="minor pseudopilin epsh domain"/>
    <property type="match status" value="1"/>
</dbReference>
<gene>
    <name evidence="13" type="ORF">BDD21_4305</name>
</gene>
<dbReference type="Pfam" id="PF12019">
    <property type="entry name" value="GspH"/>
    <property type="match status" value="1"/>
</dbReference>